<dbReference type="EMBL" id="JADFTS010000008">
    <property type="protein sequence ID" value="KAF9592893.1"/>
    <property type="molecule type" value="Genomic_DNA"/>
</dbReference>
<evidence type="ECO:0000256" key="8">
    <source>
        <dbReference type="ARBA" id="ARBA00023211"/>
    </source>
</evidence>
<dbReference type="InterPro" id="IPR008700">
    <property type="entry name" value="TypeIII_avirulence_cleave"/>
</dbReference>
<comment type="similarity">
    <text evidence="9">Belongs to the PP2C family.</text>
</comment>
<protein>
    <recommendedName>
        <fullName evidence="3">protein-serine/threonine phosphatase</fullName>
        <ecNumber evidence="3">3.1.3.16</ecNumber>
    </recommendedName>
</protein>
<keyword evidence="6" id="KW-0460">Magnesium</keyword>
<dbReference type="Pfam" id="PF00481">
    <property type="entry name" value="PP2C"/>
    <property type="match status" value="1"/>
</dbReference>
<evidence type="ECO:0000256" key="3">
    <source>
        <dbReference type="ARBA" id="ARBA00013081"/>
    </source>
</evidence>
<dbReference type="PROSITE" id="PS01032">
    <property type="entry name" value="PPM_1"/>
    <property type="match status" value="1"/>
</dbReference>
<evidence type="ECO:0000256" key="4">
    <source>
        <dbReference type="ARBA" id="ARBA00022723"/>
    </source>
</evidence>
<evidence type="ECO:0000256" key="1">
    <source>
        <dbReference type="ARBA" id="ARBA00001936"/>
    </source>
</evidence>
<dbReference type="CDD" id="cd00143">
    <property type="entry name" value="PP2Cc"/>
    <property type="match status" value="1"/>
</dbReference>
<evidence type="ECO:0000256" key="7">
    <source>
        <dbReference type="ARBA" id="ARBA00022912"/>
    </source>
</evidence>
<evidence type="ECO:0000256" key="5">
    <source>
        <dbReference type="ARBA" id="ARBA00022801"/>
    </source>
</evidence>
<sequence>MRKAQTSVSTGVNKLSIHLTQIREPRSCQWKPAVEGEEGNLKSRYDIGRVDGLLCHKDLGDDNKVESPMTVTRANNLLEDQSQVESGPLSLEFSASMSAQRLETEPAKPSEIESTKMFEILPAQPSGIELAKRSEIESALVFEAEPAQPSNTESPSRHRLAQPSEIESAQSSHSMSHVSITESDQPSKTKSAMHSEIESVQSSHDMSQISTNERLDKDAAVPTFGEWDETNPASDDGFTVIFNKIREEKLTGSTNAVAERDEQFYSVEHKQDNNNSTRSNWNCAWMREAKTSVSSGIKKKIIPCCMLAEGYYSNSRYSSGRVDKLLWSMDLGHHFNGEFSMAVTQANNLLEDQSQVESGPLGSMNSSPRGTFVGIYDGHGGPEAARFINDHLFNNLKSNDNPSRLFGPECDGAESTSNHRNMSVDVIREAYSATEEEFLCLVQKEWLIKPQMAAVGSCCLVGIVCAGTLYIANVGNSRVVLGRSEKASMDVTAIQLSTEHDASIESIREELNHCILMIHR</sequence>
<dbReference type="AlphaFoldDB" id="A0A835H7A5"/>
<dbReference type="EC" id="3.1.3.16" evidence="3"/>
<comment type="caution">
    <text evidence="12">The sequence shown here is derived from an EMBL/GenBank/DDBJ whole genome shotgun (WGS) entry which is preliminary data.</text>
</comment>
<keyword evidence="8" id="KW-0464">Manganese</keyword>
<dbReference type="InterPro" id="IPR001932">
    <property type="entry name" value="PPM-type_phosphatase-like_dom"/>
</dbReference>
<evidence type="ECO:0000256" key="2">
    <source>
        <dbReference type="ARBA" id="ARBA00001946"/>
    </source>
</evidence>
<keyword evidence="4" id="KW-0479">Metal-binding</keyword>
<evidence type="ECO:0000256" key="6">
    <source>
        <dbReference type="ARBA" id="ARBA00022842"/>
    </source>
</evidence>
<dbReference type="Gene3D" id="3.60.40.10">
    <property type="entry name" value="PPM-type phosphatase domain"/>
    <property type="match status" value="1"/>
</dbReference>
<evidence type="ECO:0000259" key="11">
    <source>
        <dbReference type="PROSITE" id="PS51746"/>
    </source>
</evidence>
<dbReference type="GO" id="GO:0004722">
    <property type="term" value="F:protein serine/threonine phosphatase activity"/>
    <property type="evidence" value="ECO:0007669"/>
    <property type="project" value="UniProtKB-EC"/>
</dbReference>
<keyword evidence="7 9" id="KW-0904">Protein phosphatase</keyword>
<name>A0A835H7A5_9MAGN</name>
<dbReference type="InterPro" id="IPR000222">
    <property type="entry name" value="PP2C_BS"/>
</dbReference>
<comment type="cofactor">
    <cofactor evidence="2">
        <name>Mg(2+)</name>
        <dbReference type="ChEBI" id="CHEBI:18420"/>
    </cofactor>
</comment>
<evidence type="ECO:0000313" key="12">
    <source>
        <dbReference type="EMBL" id="KAF9592893.1"/>
    </source>
</evidence>
<dbReference type="GO" id="GO:0046872">
    <property type="term" value="F:metal ion binding"/>
    <property type="evidence" value="ECO:0007669"/>
    <property type="project" value="UniProtKB-KW"/>
</dbReference>
<dbReference type="PROSITE" id="PS51746">
    <property type="entry name" value="PPM_2"/>
    <property type="match status" value="1"/>
</dbReference>
<evidence type="ECO:0000256" key="10">
    <source>
        <dbReference type="SAM" id="MobiDB-lite"/>
    </source>
</evidence>
<keyword evidence="5 9" id="KW-0378">Hydrolase</keyword>
<feature type="compositionally biased region" description="Low complexity" evidence="10">
    <location>
        <begin position="164"/>
        <end position="183"/>
    </location>
</feature>
<accession>A0A835H7A5</accession>
<evidence type="ECO:0000313" key="13">
    <source>
        <dbReference type="Proteomes" id="UP000631114"/>
    </source>
</evidence>
<dbReference type="Proteomes" id="UP000631114">
    <property type="component" value="Unassembled WGS sequence"/>
</dbReference>
<feature type="domain" description="PPM-type phosphatase" evidence="11">
    <location>
        <begin position="338"/>
        <end position="520"/>
    </location>
</feature>
<dbReference type="InterPro" id="IPR036457">
    <property type="entry name" value="PPM-type-like_dom_sf"/>
</dbReference>
<dbReference type="InterPro" id="IPR015655">
    <property type="entry name" value="PP2C"/>
</dbReference>
<feature type="region of interest" description="Disordered" evidence="10">
    <location>
        <begin position="144"/>
        <end position="208"/>
    </location>
</feature>
<dbReference type="SMART" id="SM00332">
    <property type="entry name" value="PP2Cc"/>
    <property type="match status" value="1"/>
</dbReference>
<dbReference type="OrthoDB" id="420076at2759"/>
<dbReference type="SUPFAM" id="SSF81606">
    <property type="entry name" value="PP2C-like"/>
    <property type="match status" value="1"/>
</dbReference>
<keyword evidence="13" id="KW-1185">Reference proteome</keyword>
<organism evidence="12 13">
    <name type="scientific">Coptis chinensis</name>
    <dbReference type="NCBI Taxonomy" id="261450"/>
    <lineage>
        <taxon>Eukaryota</taxon>
        <taxon>Viridiplantae</taxon>
        <taxon>Streptophyta</taxon>
        <taxon>Embryophyta</taxon>
        <taxon>Tracheophyta</taxon>
        <taxon>Spermatophyta</taxon>
        <taxon>Magnoliopsida</taxon>
        <taxon>Ranunculales</taxon>
        <taxon>Ranunculaceae</taxon>
        <taxon>Coptidoideae</taxon>
        <taxon>Coptis</taxon>
    </lineage>
</organism>
<evidence type="ECO:0000256" key="9">
    <source>
        <dbReference type="RuleBase" id="RU003465"/>
    </source>
</evidence>
<feature type="compositionally biased region" description="Polar residues" evidence="10">
    <location>
        <begin position="184"/>
        <end position="208"/>
    </location>
</feature>
<proteinExistence type="inferred from homology"/>
<dbReference type="Pfam" id="PF05627">
    <property type="entry name" value="AvrRpt-cleavage"/>
    <property type="match status" value="1"/>
</dbReference>
<comment type="cofactor">
    <cofactor evidence="1">
        <name>Mn(2+)</name>
        <dbReference type="ChEBI" id="CHEBI:29035"/>
    </cofactor>
</comment>
<gene>
    <name evidence="12" type="ORF">IFM89_018473</name>
</gene>
<dbReference type="PANTHER" id="PTHR47992">
    <property type="entry name" value="PROTEIN PHOSPHATASE"/>
    <property type="match status" value="1"/>
</dbReference>
<reference evidence="12 13" key="1">
    <citation type="submission" date="2020-10" db="EMBL/GenBank/DDBJ databases">
        <title>The Coptis chinensis genome and diversification of protoberbering-type alkaloids.</title>
        <authorList>
            <person name="Wang B."/>
            <person name="Shu S."/>
            <person name="Song C."/>
            <person name="Liu Y."/>
        </authorList>
    </citation>
    <scope>NUCLEOTIDE SEQUENCE [LARGE SCALE GENOMIC DNA]</scope>
    <source>
        <strain evidence="12">HL-2020</strain>
        <tissue evidence="12">Leaf</tissue>
    </source>
</reference>